<sequence length="300" mass="33502">MLYFVTVNYHSTELVEQLIQSIEDSSTLEYQVIIVNNSPGDESIYQVESESTVILESGENVGFGAGCNLGLDWVYQQDPQGIVWLINPDTLLGSPGWAKVPNLFAANPEVSILGTIVYEPTGTLWFAGGVFIPSQGAILEKNLLSLEGDADYVPCDWVTGCSLLINLGQFSECPSFDPDYFLYYEDFDFCRRYAAQGHIIGVTSQLSLIHSPSSISDTQVKDKFKHSTYSYLRTMEKYSSKRVLIGRLFRLIVHALVLSFVKPEIARGKFEGLAQYCERSPLVKSLLSHLKLRSSDVYFG</sequence>
<dbReference type="Proteomes" id="UP000664844">
    <property type="component" value="Unassembled WGS sequence"/>
</dbReference>
<proteinExistence type="inferred from homology"/>
<keyword evidence="7" id="KW-1185">Reference proteome</keyword>
<evidence type="ECO:0000256" key="3">
    <source>
        <dbReference type="ARBA" id="ARBA00022676"/>
    </source>
</evidence>
<dbReference type="PANTHER" id="PTHR43179">
    <property type="entry name" value="RHAMNOSYLTRANSFERASE WBBL"/>
    <property type="match status" value="1"/>
</dbReference>
<protein>
    <submittedName>
        <fullName evidence="6">Glycosyltransferase</fullName>
    </submittedName>
</protein>
<accession>A0ABS3FNJ7</accession>
<comment type="pathway">
    <text evidence="1">Cell wall biogenesis; cell wall polysaccharide biosynthesis.</text>
</comment>
<keyword evidence="4" id="KW-0808">Transferase</keyword>
<dbReference type="EMBL" id="JAFLQW010000165">
    <property type="protein sequence ID" value="MBO0348676.1"/>
    <property type="molecule type" value="Genomic_DNA"/>
</dbReference>
<dbReference type="Gene3D" id="3.90.550.10">
    <property type="entry name" value="Spore Coat Polysaccharide Biosynthesis Protein SpsA, Chain A"/>
    <property type="match status" value="1"/>
</dbReference>
<feature type="domain" description="Glycosyltransferase 2-like" evidence="5">
    <location>
        <begin position="5"/>
        <end position="124"/>
    </location>
</feature>
<reference evidence="6 7" key="1">
    <citation type="submission" date="2021-03" db="EMBL/GenBank/DDBJ databases">
        <title>Metabolic Capacity of the Antarctic Cyanobacterium Phormidium pseudopriestleyi that Sustains Oxygenic Photosynthesis in the Presence of Hydrogen Sulfide.</title>
        <authorList>
            <person name="Lumian J.E."/>
            <person name="Jungblut A.D."/>
            <person name="Dillon M.L."/>
            <person name="Hawes I."/>
            <person name="Doran P.T."/>
            <person name="Mackey T.J."/>
            <person name="Dick G.J."/>
            <person name="Grettenberger C.L."/>
            <person name="Sumner D.Y."/>
        </authorList>
    </citation>
    <scope>NUCLEOTIDE SEQUENCE [LARGE SCALE GENOMIC DNA]</scope>
    <source>
        <strain evidence="6 7">FRX01</strain>
    </source>
</reference>
<name>A0ABS3FNJ7_9CYAN</name>
<dbReference type="RefSeq" id="WP_207087222.1">
    <property type="nucleotide sequence ID" value="NZ_JAFLQW010000165.1"/>
</dbReference>
<evidence type="ECO:0000313" key="6">
    <source>
        <dbReference type="EMBL" id="MBO0348676.1"/>
    </source>
</evidence>
<keyword evidence="3" id="KW-0328">Glycosyltransferase</keyword>
<evidence type="ECO:0000256" key="2">
    <source>
        <dbReference type="ARBA" id="ARBA00006739"/>
    </source>
</evidence>
<evidence type="ECO:0000256" key="1">
    <source>
        <dbReference type="ARBA" id="ARBA00004776"/>
    </source>
</evidence>
<evidence type="ECO:0000256" key="4">
    <source>
        <dbReference type="ARBA" id="ARBA00022679"/>
    </source>
</evidence>
<evidence type="ECO:0000259" key="5">
    <source>
        <dbReference type="Pfam" id="PF00535"/>
    </source>
</evidence>
<organism evidence="6 7">
    <name type="scientific">Phormidium pseudopriestleyi FRX01</name>
    <dbReference type="NCBI Taxonomy" id="1759528"/>
    <lineage>
        <taxon>Bacteria</taxon>
        <taxon>Bacillati</taxon>
        <taxon>Cyanobacteriota</taxon>
        <taxon>Cyanophyceae</taxon>
        <taxon>Oscillatoriophycideae</taxon>
        <taxon>Oscillatoriales</taxon>
        <taxon>Oscillatoriaceae</taxon>
        <taxon>Phormidium</taxon>
    </lineage>
</organism>
<gene>
    <name evidence="6" type="ORF">J0895_06090</name>
</gene>
<evidence type="ECO:0000313" key="7">
    <source>
        <dbReference type="Proteomes" id="UP000664844"/>
    </source>
</evidence>
<dbReference type="InterPro" id="IPR001173">
    <property type="entry name" value="Glyco_trans_2-like"/>
</dbReference>
<dbReference type="InterPro" id="IPR029044">
    <property type="entry name" value="Nucleotide-diphossugar_trans"/>
</dbReference>
<dbReference type="Pfam" id="PF00535">
    <property type="entry name" value="Glycos_transf_2"/>
    <property type="match status" value="1"/>
</dbReference>
<comment type="similarity">
    <text evidence="2">Belongs to the glycosyltransferase 2 family.</text>
</comment>
<dbReference type="PANTHER" id="PTHR43179:SF12">
    <property type="entry name" value="GALACTOFURANOSYLTRANSFERASE GLFT2"/>
    <property type="match status" value="1"/>
</dbReference>
<comment type="caution">
    <text evidence="6">The sequence shown here is derived from an EMBL/GenBank/DDBJ whole genome shotgun (WGS) entry which is preliminary data.</text>
</comment>
<dbReference type="SUPFAM" id="SSF53448">
    <property type="entry name" value="Nucleotide-diphospho-sugar transferases"/>
    <property type="match status" value="1"/>
</dbReference>